<dbReference type="CDD" id="cd07814">
    <property type="entry name" value="SRPBCC_CalC_Aha1-like"/>
    <property type="match status" value="1"/>
</dbReference>
<dbReference type="Gene3D" id="3.30.530.20">
    <property type="match status" value="1"/>
</dbReference>
<dbReference type="EMBL" id="CP146069">
    <property type="protein sequence ID" value="WWR45477.1"/>
    <property type="molecule type" value="Genomic_DNA"/>
</dbReference>
<keyword evidence="4" id="KW-1185">Reference proteome</keyword>
<organism evidence="3 4">
    <name type="scientific">Roseovarius phycicola</name>
    <dbReference type="NCBI Taxonomy" id="3080976"/>
    <lineage>
        <taxon>Bacteria</taxon>
        <taxon>Pseudomonadati</taxon>
        <taxon>Pseudomonadota</taxon>
        <taxon>Alphaproteobacteria</taxon>
        <taxon>Rhodobacterales</taxon>
        <taxon>Roseobacteraceae</taxon>
        <taxon>Roseovarius</taxon>
    </lineage>
</organism>
<dbReference type="InterPro" id="IPR023393">
    <property type="entry name" value="START-like_dom_sf"/>
</dbReference>
<dbReference type="InterPro" id="IPR013538">
    <property type="entry name" value="ASHA1/2-like_C"/>
</dbReference>
<reference evidence="3 4" key="1">
    <citation type="submission" date="2023-10" db="EMBL/GenBank/DDBJ databases">
        <title>Roseovarius strain S88 nov., isolated from a marine algae.</title>
        <authorList>
            <person name="Lee M.W."/>
            <person name="Lee J.K."/>
            <person name="Kim J.M."/>
            <person name="Choi D.G."/>
            <person name="Baek J.H."/>
            <person name="Bayburt H."/>
            <person name="Jung J.J."/>
            <person name="Han D.M."/>
            <person name="Jeon C.O."/>
        </authorList>
    </citation>
    <scope>NUCLEOTIDE SEQUENCE [LARGE SCALE GENOMIC DNA]</scope>
    <source>
        <strain evidence="3 4">S88</strain>
    </source>
</reference>
<dbReference type="SUPFAM" id="SSF55961">
    <property type="entry name" value="Bet v1-like"/>
    <property type="match status" value="1"/>
</dbReference>
<evidence type="ECO:0000259" key="2">
    <source>
        <dbReference type="Pfam" id="PF08327"/>
    </source>
</evidence>
<comment type="similarity">
    <text evidence="1">Belongs to the AHA1 family.</text>
</comment>
<evidence type="ECO:0000313" key="4">
    <source>
        <dbReference type="Proteomes" id="UP001364156"/>
    </source>
</evidence>
<evidence type="ECO:0000256" key="1">
    <source>
        <dbReference type="ARBA" id="ARBA00006817"/>
    </source>
</evidence>
<name>A0ABZ2HCS4_9RHOB</name>
<evidence type="ECO:0000313" key="3">
    <source>
        <dbReference type="EMBL" id="WWR45477.1"/>
    </source>
</evidence>
<protein>
    <submittedName>
        <fullName evidence="3">SRPBCC domain-containing protein</fullName>
    </submittedName>
</protein>
<dbReference type="Proteomes" id="UP001364156">
    <property type="component" value="Chromosome"/>
</dbReference>
<gene>
    <name evidence="3" type="ORF">RZ517_11775</name>
</gene>
<dbReference type="RefSeq" id="WP_338548413.1">
    <property type="nucleotide sequence ID" value="NZ_CP146069.1"/>
</dbReference>
<feature type="domain" description="Activator of Hsp90 ATPase homologue 1/2-like C-terminal" evidence="2">
    <location>
        <begin position="18"/>
        <end position="142"/>
    </location>
</feature>
<sequence>MTIVEKDLVLTVERTLSAPPEAVFDAWLNPEMLTKFMCPGPNATTPEAATDPKVGGRFDLIMKNGDEALPHGGVYKTIDRPRQIVFTWESPFSVEGSEVTIEFTPKGRGTHVRLTHIRFATEELRDNHNAGWTAILEKLDSEL</sequence>
<accession>A0ABZ2HCS4</accession>
<dbReference type="Pfam" id="PF08327">
    <property type="entry name" value="AHSA1"/>
    <property type="match status" value="1"/>
</dbReference>
<proteinExistence type="inferred from homology"/>